<evidence type="ECO:0000256" key="5">
    <source>
        <dbReference type="ARBA" id="ARBA00023136"/>
    </source>
</evidence>
<feature type="transmembrane region" description="Helical" evidence="7">
    <location>
        <begin position="343"/>
        <end position="367"/>
    </location>
</feature>
<evidence type="ECO:0000313" key="11">
    <source>
        <dbReference type="Proteomes" id="UP000235122"/>
    </source>
</evidence>
<protein>
    <submittedName>
        <fullName evidence="10">ABC transporter permease</fullName>
    </submittedName>
</protein>
<reference evidence="10 11" key="1">
    <citation type="submission" date="2017-12" db="EMBL/GenBank/DDBJ databases">
        <title>Phylogenetic diversity of female urinary microbiome.</title>
        <authorList>
            <person name="Thomas-White K."/>
            <person name="Wolfe A.J."/>
        </authorList>
    </citation>
    <scope>NUCLEOTIDE SEQUENCE [LARGE SCALE GENOMIC DNA]</scope>
    <source>
        <strain evidence="10 11">UMB0402</strain>
    </source>
</reference>
<dbReference type="AlphaFoldDB" id="A0A2I1ILH7"/>
<evidence type="ECO:0000313" key="10">
    <source>
        <dbReference type="EMBL" id="PKY71984.1"/>
    </source>
</evidence>
<evidence type="ECO:0000256" key="1">
    <source>
        <dbReference type="ARBA" id="ARBA00004651"/>
    </source>
</evidence>
<dbReference type="GO" id="GO:0005886">
    <property type="term" value="C:plasma membrane"/>
    <property type="evidence" value="ECO:0007669"/>
    <property type="project" value="UniProtKB-SubCell"/>
</dbReference>
<comment type="caution">
    <text evidence="10">The sequence shown here is derived from an EMBL/GenBank/DDBJ whole genome shotgun (WGS) entry which is preliminary data.</text>
</comment>
<evidence type="ECO:0000256" key="2">
    <source>
        <dbReference type="ARBA" id="ARBA00022475"/>
    </source>
</evidence>
<keyword evidence="2" id="KW-1003">Cell membrane</keyword>
<feature type="domain" description="ABC3 transporter permease C-terminal" evidence="8">
    <location>
        <begin position="303"/>
        <end position="415"/>
    </location>
</feature>
<proteinExistence type="inferred from homology"/>
<evidence type="ECO:0000256" key="7">
    <source>
        <dbReference type="SAM" id="Phobius"/>
    </source>
</evidence>
<dbReference type="InterPro" id="IPR003838">
    <property type="entry name" value="ABC3_permease_C"/>
</dbReference>
<keyword evidence="5 7" id="KW-0472">Membrane</keyword>
<name>A0A2I1ILH7_9ACTO</name>
<sequence>MFLRMIRGALFRQRGRRLMIMATVALGASVATAMLSVMFGVGDKVSQELKAYGANIVVRPKGAAVIQDLYNFKQEQKQQSYLQESSLGHIKTIFWTYNILDFAPLLDADAQVQGKNVRVVGTWFNKHMDLPSGEKFDTGLQHLRGWWKLSGSWPKSGDNAGAIVGAKVAAAEGIKVGDFLTVTKDGHTAKVQTRAIVKTGGEEDQQVYTDISVAQGLLQKPGAVGQVEVSALTTPDNELAKKAAKDPKSLSISEKETWYCTAYVSSIAYQIEEAIPDSVARPVRAVAQSEGIILEKTQLLMVLVTILSMAGSALAIANLVTANVMERAREIGLLKALGARDRAVVGLLLTEIVLIGLIGGVGGYVAGIGLAQLIGHLVFGSAITVIPAVAGIVAALVLLVVVGGSIPAMRFLLKLRPTEVLHGR</sequence>
<feature type="domain" description="MacB-like periplasmic core" evidence="9">
    <location>
        <begin position="19"/>
        <end position="233"/>
    </location>
</feature>
<comment type="similarity">
    <text evidence="6">Belongs to the ABC-4 integral membrane protein family.</text>
</comment>
<dbReference type="PANTHER" id="PTHR30572">
    <property type="entry name" value="MEMBRANE COMPONENT OF TRANSPORTER-RELATED"/>
    <property type="match status" value="1"/>
</dbReference>
<dbReference type="RefSeq" id="WP_024331390.1">
    <property type="nucleotide sequence ID" value="NZ_JASOXK010000003.1"/>
</dbReference>
<dbReference type="STRING" id="33007.HMPREF3198_00393"/>
<dbReference type="GeneID" id="35867384"/>
<dbReference type="InterPro" id="IPR025857">
    <property type="entry name" value="MacB_PCD"/>
</dbReference>
<gene>
    <name evidence="10" type="ORF">CYJ19_07155</name>
</gene>
<keyword evidence="11" id="KW-1185">Reference proteome</keyword>
<evidence type="ECO:0000259" key="8">
    <source>
        <dbReference type="Pfam" id="PF02687"/>
    </source>
</evidence>
<dbReference type="Proteomes" id="UP000235122">
    <property type="component" value="Unassembled WGS sequence"/>
</dbReference>
<feature type="transmembrane region" description="Helical" evidence="7">
    <location>
        <begin position="299"/>
        <end position="322"/>
    </location>
</feature>
<evidence type="ECO:0000259" key="9">
    <source>
        <dbReference type="Pfam" id="PF12704"/>
    </source>
</evidence>
<keyword evidence="4 7" id="KW-1133">Transmembrane helix</keyword>
<dbReference type="InterPro" id="IPR050250">
    <property type="entry name" value="Macrolide_Exporter_MacB"/>
</dbReference>
<evidence type="ECO:0000256" key="4">
    <source>
        <dbReference type="ARBA" id="ARBA00022989"/>
    </source>
</evidence>
<organism evidence="10 11">
    <name type="scientific">Winkia neuii</name>
    <dbReference type="NCBI Taxonomy" id="33007"/>
    <lineage>
        <taxon>Bacteria</taxon>
        <taxon>Bacillati</taxon>
        <taxon>Actinomycetota</taxon>
        <taxon>Actinomycetes</taxon>
        <taxon>Actinomycetales</taxon>
        <taxon>Actinomycetaceae</taxon>
        <taxon>Winkia</taxon>
    </lineage>
</organism>
<feature type="transmembrane region" description="Helical" evidence="7">
    <location>
        <begin position="20"/>
        <end position="41"/>
    </location>
</feature>
<dbReference type="GO" id="GO:0022857">
    <property type="term" value="F:transmembrane transporter activity"/>
    <property type="evidence" value="ECO:0007669"/>
    <property type="project" value="TreeGrafter"/>
</dbReference>
<accession>A0A2I1ILH7</accession>
<dbReference type="Pfam" id="PF12704">
    <property type="entry name" value="MacB_PCD"/>
    <property type="match status" value="1"/>
</dbReference>
<evidence type="ECO:0000256" key="6">
    <source>
        <dbReference type="ARBA" id="ARBA00038076"/>
    </source>
</evidence>
<dbReference type="PANTHER" id="PTHR30572:SF4">
    <property type="entry name" value="ABC TRANSPORTER PERMEASE YTRF"/>
    <property type="match status" value="1"/>
</dbReference>
<feature type="transmembrane region" description="Helical" evidence="7">
    <location>
        <begin position="373"/>
        <end position="406"/>
    </location>
</feature>
<dbReference type="Pfam" id="PF02687">
    <property type="entry name" value="FtsX"/>
    <property type="match status" value="1"/>
</dbReference>
<evidence type="ECO:0000256" key="3">
    <source>
        <dbReference type="ARBA" id="ARBA00022692"/>
    </source>
</evidence>
<keyword evidence="3 7" id="KW-0812">Transmembrane</keyword>
<comment type="subcellular location">
    <subcellularLocation>
        <location evidence="1">Cell membrane</location>
        <topology evidence="1">Multi-pass membrane protein</topology>
    </subcellularLocation>
</comment>
<dbReference type="EMBL" id="PKKO01000004">
    <property type="protein sequence ID" value="PKY71984.1"/>
    <property type="molecule type" value="Genomic_DNA"/>
</dbReference>